<dbReference type="EMBL" id="JBHSBB010000007">
    <property type="protein sequence ID" value="MFC4031221.1"/>
    <property type="molecule type" value="Genomic_DNA"/>
</dbReference>
<dbReference type="Gene3D" id="3.20.20.30">
    <property type="entry name" value="Luciferase-like domain"/>
    <property type="match status" value="1"/>
</dbReference>
<dbReference type="InterPro" id="IPR011251">
    <property type="entry name" value="Luciferase-like_dom"/>
</dbReference>
<dbReference type="EC" id="1.-.-.-" evidence="2"/>
<dbReference type="GO" id="GO:0016491">
    <property type="term" value="F:oxidoreductase activity"/>
    <property type="evidence" value="ECO:0007669"/>
    <property type="project" value="UniProtKB-KW"/>
</dbReference>
<evidence type="ECO:0000259" key="1">
    <source>
        <dbReference type="Pfam" id="PF00296"/>
    </source>
</evidence>
<dbReference type="RefSeq" id="WP_386427196.1">
    <property type="nucleotide sequence ID" value="NZ_JBHSBB010000007.1"/>
</dbReference>
<keyword evidence="3" id="KW-1185">Reference proteome</keyword>
<name>A0ABV8HI23_9ACTN</name>
<dbReference type="Pfam" id="PF00296">
    <property type="entry name" value="Bac_luciferase"/>
    <property type="match status" value="2"/>
</dbReference>
<feature type="domain" description="Luciferase-like" evidence="1">
    <location>
        <begin position="121"/>
        <end position="259"/>
    </location>
</feature>
<proteinExistence type="predicted"/>
<dbReference type="InterPro" id="IPR036661">
    <property type="entry name" value="Luciferase-like_sf"/>
</dbReference>
<evidence type="ECO:0000313" key="3">
    <source>
        <dbReference type="Proteomes" id="UP001595765"/>
    </source>
</evidence>
<organism evidence="2 3">
    <name type="scientific">Streptomyces polygonati</name>
    <dbReference type="NCBI Taxonomy" id="1617087"/>
    <lineage>
        <taxon>Bacteria</taxon>
        <taxon>Bacillati</taxon>
        <taxon>Actinomycetota</taxon>
        <taxon>Actinomycetes</taxon>
        <taxon>Kitasatosporales</taxon>
        <taxon>Streptomycetaceae</taxon>
        <taxon>Streptomyces</taxon>
    </lineage>
</organism>
<gene>
    <name evidence="2" type="ORF">ACFO3J_07005</name>
</gene>
<dbReference type="PANTHER" id="PTHR30137">
    <property type="entry name" value="LUCIFERASE-LIKE MONOOXYGENASE"/>
    <property type="match status" value="1"/>
</dbReference>
<dbReference type="InterPro" id="IPR050766">
    <property type="entry name" value="Bact_Lucif_Oxidored"/>
</dbReference>
<dbReference type="Proteomes" id="UP001595765">
    <property type="component" value="Unassembled WGS sequence"/>
</dbReference>
<reference evidence="3" key="1">
    <citation type="journal article" date="2019" name="Int. J. Syst. Evol. Microbiol.">
        <title>The Global Catalogue of Microorganisms (GCM) 10K type strain sequencing project: providing services to taxonomists for standard genome sequencing and annotation.</title>
        <authorList>
            <consortium name="The Broad Institute Genomics Platform"/>
            <consortium name="The Broad Institute Genome Sequencing Center for Infectious Disease"/>
            <person name="Wu L."/>
            <person name="Ma J."/>
        </authorList>
    </citation>
    <scope>NUCLEOTIDE SEQUENCE [LARGE SCALE GENOMIC DNA]</scope>
    <source>
        <strain evidence="3">CGMCC 4.7237</strain>
    </source>
</reference>
<dbReference type="InterPro" id="IPR019922">
    <property type="entry name" value="Lucif-like_OxRdatse_MSMEG_4141"/>
</dbReference>
<protein>
    <submittedName>
        <fullName evidence="2">LLM class F420-dependent oxidoreductase</fullName>
        <ecNumber evidence="2">1.-.-.-</ecNumber>
    </submittedName>
</protein>
<evidence type="ECO:0000313" key="2">
    <source>
        <dbReference type="EMBL" id="MFC4031221.1"/>
    </source>
</evidence>
<feature type="domain" description="Luciferase-like" evidence="1">
    <location>
        <begin position="25"/>
        <end position="106"/>
    </location>
</feature>
<accession>A0ABV8HI23</accession>
<sequence>MTRETHKRFGRVGIWSGALSRGDTAAREAAAELEELGYGTIWVGASPSLDQTGPVLEATGRITVATGILSIWEQDAASVARTVADLELRHGDRFVLGLGASHPSSTPGYTRPYSKMVSYLEELDTAPTPVPVHQRVLAALGPKMLKLAAEQAAGAHPYLVTAEHVAQARAELGPDALLAPELGVVLDSDRTRGMATARGALDYYLKLPNYTSNWLRRGFTKHDLSGGGSDRLVEALYAVGDADAIRARVDAFHEAGADHVAIQALSAEGGLPHKEWRELAAALPLA</sequence>
<comment type="caution">
    <text evidence="2">The sequence shown here is derived from an EMBL/GenBank/DDBJ whole genome shotgun (WGS) entry which is preliminary data.</text>
</comment>
<dbReference type="SUPFAM" id="SSF51679">
    <property type="entry name" value="Bacterial luciferase-like"/>
    <property type="match status" value="1"/>
</dbReference>
<dbReference type="PANTHER" id="PTHR30137:SF18">
    <property type="entry name" value="CONSERVED PROTEIN"/>
    <property type="match status" value="1"/>
</dbReference>
<keyword evidence="2" id="KW-0560">Oxidoreductase</keyword>
<dbReference type="NCBIfam" id="TIGR03620">
    <property type="entry name" value="F420_MSMEG_4141"/>
    <property type="match status" value="1"/>
</dbReference>